<dbReference type="InterPro" id="IPR050172">
    <property type="entry name" value="SsuD_RutA_monooxygenase"/>
</dbReference>
<reference evidence="6" key="2">
    <citation type="submission" date="2023-01" db="EMBL/GenBank/DDBJ databases">
        <authorList>
            <person name="Sun Q."/>
            <person name="Evtushenko L."/>
        </authorList>
    </citation>
    <scope>NUCLEOTIDE SEQUENCE</scope>
    <source>
        <strain evidence="6">VKM Ac-2007</strain>
    </source>
</reference>
<evidence type="ECO:0000256" key="3">
    <source>
        <dbReference type="ARBA" id="ARBA00023002"/>
    </source>
</evidence>
<keyword evidence="3" id="KW-0560">Oxidoreductase</keyword>
<evidence type="ECO:0000313" key="7">
    <source>
        <dbReference type="Proteomes" id="UP001143474"/>
    </source>
</evidence>
<dbReference type="AlphaFoldDB" id="A0A9W6MGN3"/>
<dbReference type="RefSeq" id="WP_271221707.1">
    <property type="nucleotide sequence ID" value="NZ_BAAAVD010000029.1"/>
</dbReference>
<dbReference type="PANTHER" id="PTHR42847">
    <property type="entry name" value="ALKANESULFONATE MONOOXYGENASE"/>
    <property type="match status" value="1"/>
</dbReference>
<keyword evidence="2" id="KW-0288">FMN</keyword>
<comment type="caution">
    <text evidence="6">The sequence shown here is derived from an EMBL/GenBank/DDBJ whole genome shotgun (WGS) entry which is preliminary data.</text>
</comment>
<evidence type="ECO:0000256" key="4">
    <source>
        <dbReference type="ARBA" id="ARBA00023033"/>
    </source>
</evidence>
<evidence type="ECO:0000256" key="1">
    <source>
        <dbReference type="ARBA" id="ARBA00022630"/>
    </source>
</evidence>
<protein>
    <submittedName>
        <fullName evidence="6">FMNH2-dependent monooxygenase</fullName>
    </submittedName>
</protein>
<evidence type="ECO:0000259" key="5">
    <source>
        <dbReference type="Pfam" id="PF00296"/>
    </source>
</evidence>
<dbReference type="Proteomes" id="UP001143474">
    <property type="component" value="Unassembled WGS sequence"/>
</dbReference>
<dbReference type="Pfam" id="PF00296">
    <property type="entry name" value="Bac_luciferase"/>
    <property type="match status" value="1"/>
</dbReference>
<evidence type="ECO:0000256" key="2">
    <source>
        <dbReference type="ARBA" id="ARBA00022643"/>
    </source>
</evidence>
<keyword evidence="1" id="KW-0285">Flavoprotein</keyword>
<evidence type="ECO:0000313" key="6">
    <source>
        <dbReference type="EMBL" id="GLK13421.1"/>
    </source>
</evidence>
<keyword evidence="7" id="KW-1185">Reference proteome</keyword>
<proteinExistence type="predicted"/>
<accession>A0A9W6MGN3</accession>
<keyword evidence="4 6" id="KW-0503">Monooxygenase</keyword>
<gene>
    <name evidence="6" type="primary">ssuD_8</name>
    <name evidence="6" type="ORF">GCM10017600_68320</name>
</gene>
<dbReference type="InterPro" id="IPR036661">
    <property type="entry name" value="Luciferase-like_sf"/>
</dbReference>
<reference evidence="6" key="1">
    <citation type="journal article" date="2014" name="Int. J. Syst. Evol. Microbiol.">
        <title>Complete genome sequence of Corynebacterium casei LMG S-19264T (=DSM 44701T), isolated from a smear-ripened cheese.</title>
        <authorList>
            <consortium name="US DOE Joint Genome Institute (JGI-PGF)"/>
            <person name="Walter F."/>
            <person name="Albersmeier A."/>
            <person name="Kalinowski J."/>
            <person name="Ruckert C."/>
        </authorList>
    </citation>
    <scope>NUCLEOTIDE SEQUENCE</scope>
    <source>
        <strain evidence="6">VKM Ac-2007</strain>
    </source>
</reference>
<organism evidence="6 7">
    <name type="scientific">Streptosporangium carneum</name>
    <dbReference type="NCBI Taxonomy" id="47481"/>
    <lineage>
        <taxon>Bacteria</taxon>
        <taxon>Bacillati</taxon>
        <taxon>Actinomycetota</taxon>
        <taxon>Actinomycetes</taxon>
        <taxon>Streptosporangiales</taxon>
        <taxon>Streptosporangiaceae</taxon>
        <taxon>Streptosporangium</taxon>
    </lineage>
</organism>
<dbReference type="GO" id="GO:0046306">
    <property type="term" value="P:alkanesulfonate catabolic process"/>
    <property type="evidence" value="ECO:0007669"/>
    <property type="project" value="TreeGrafter"/>
</dbReference>
<dbReference type="GO" id="GO:0008726">
    <property type="term" value="F:alkanesulfonate monooxygenase activity"/>
    <property type="evidence" value="ECO:0007669"/>
    <property type="project" value="TreeGrafter"/>
</dbReference>
<dbReference type="SUPFAM" id="SSF51679">
    <property type="entry name" value="Bacterial luciferase-like"/>
    <property type="match status" value="1"/>
</dbReference>
<feature type="domain" description="Luciferase-like" evidence="5">
    <location>
        <begin position="34"/>
        <end position="257"/>
    </location>
</feature>
<dbReference type="EMBL" id="BSEV01000022">
    <property type="protein sequence ID" value="GLK13421.1"/>
    <property type="molecule type" value="Genomic_DNA"/>
</dbReference>
<dbReference type="InterPro" id="IPR011251">
    <property type="entry name" value="Luciferase-like_dom"/>
</dbReference>
<dbReference type="Gene3D" id="3.20.20.30">
    <property type="entry name" value="Luciferase-like domain"/>
    <property type="match status" value="1"/>
</dbReference>
<dbReference type="PANTHER" id="PTHR42847:SF4">
    <property type="entry name" value="ALKANESULFONATE MONOOXYGENASE-RELATED"/>
    <property type="match status" value="1"/>
</dbReference>
<name>A0A9W6MGN3_9ACTN</name>
<sequence>MTPEFHLTLPVERRRAAALPPLPDFVTDLRPSDAAGPYERLARVGRAAELAGLDGVLAPFDPAGQDPLVVAGGLLRGSRHTRVTAEFHPGIATPVYAAKLSASLQRFSGDRFDWRLTVDLDPQTARAQGDFLEGAERYARAEEFLTVAKGVWSQEDYDFQGSFYEVLGGGLLFPLSGRAFPRVQLSGLSAEALALSARHGDVHVFGLDDDLDSGIAALRELSLETGREPVYGLRLPVLAREDDIEARRDALRLWIRRGGAREAFPEPDPCTALWPGFGTVGLTGSHEDGPAAGFHEPGLVGSYGRVADAVRGHLDRGVSVFFLEVEPHLEETYRLGEHLLPLLAKEKHHAG</sequence>